<evidence type="ECO:0000256" key="1">
    <source>
        <dbReference type="SAM" id="SignalP"/>
    </source>
</evidence>
<accession>A0A3T0D866</accession>
<dbReference type="Proteomes" id="UP000282930">
    <property type="component" value="Chromosome"/>
</dbReference>
<keyword evidence="3" id="KW-1185">Reference proteome</keyword>
<evidence type="ECO:0000313" key="2">
    <source>
        <dbReference type="EMBL" id="AZT91166.1"/>
    </source>
</evidence>
<dbReference type="EMBL" id="CP034791">
    <property type="protein sequence ID" value="AZT91166.1"/>
    <property type="molecule type" value="Genomic_DNA"/>
</dbReference>
<gene>
    <name evidence="2" type="ORF">ELD05_11290</name>
</gene>
<evidence type="ECO:0000313" key="3">
    <source>
        <dbReference type="Proteomes" id="UP000282930"/>
    </source>
</evidence>
<reference evidence="2 3" key="1">
    <citation type="submission" date="2018-12" db="EMBL/GenBank/DDBJ databases">
        <title>Genome sequence from the cellulolytic species, Caldicellulosiruptor changbaiensis.</title>
        <authorList>
            <person name="Blumer-Schuette S.E."/>
            <person name="Mendoza C."/>
        </authorList>
    </citation>
    <scope>NUCLEOTIDE SEQUENCE [LARGE SCALE GENOMIC DNA]</scope>
    <source>
        <strain evidence="2 3">CBS-Z</strain>
    </source>
</reference>
<sequence>MKSFKKLFALFTIISFILFISAPFVPAAQTQQSSSNPLEKAFKTELAKLLNPDLPISCDITTTSNGQKSIGFGVNVLVNNTSSYKISADRKNKKFFVQAKKGNSTSTIYVNGQKVYILDTKDNKYIETSIPASLWLSINMLDTPLSQNLNKFNQTVLNYLSSQTPSIVKGAYRTKTLAFGKNVDCYVLTTTLPGKVIEPAAKDLLLSSTRTILSQFSPMIDLYLKTLTDEEKQALKSLNVDPASISGTQITKQIENTISSSVNLLKLDDYKVSFYLDQKTNKIVKIIIKNMPANNSGVSSRIEISNITTGNDVKFLQINESMIKRQNVQPDLSSILKLLEGFATKIQQLK</sequence>
<keyword evidence="1" id="KW-0732">Signal</keyword>
<feature type="chain" id="PRO_5019416976" evidence="1">
    <location>
        <begin position="28"/>
        <end position="350"/>
    </location>
</feature>
<dbReference type="AlphaFoldDB" id="A0A3T0D866"/>
<name>A0A3T0D866_9FIRM</name>
<dbReference type="KEGG" id="ccha:ELD05_11290"/>
<dbReference type="RefSeq" id="WP_127352502.1">
    <property type="nucleotide sequence ID" value="NZ_CP034791.1"/>
</dbReference>
<proteinExistence type="predicted"/>
<protein>
    <submittedName>
        <fullName evidence="2">DUF2092 domain-containing protein</fullName>
    </submittedName>
</protein>
<organism evidence="2 3">
    <name type="scientific">Caldicellulosiruptor changbaiensis</name>
    <dbReference type="NCBI Taxonomy" id="1222016"/>
    <lineage>
        <taxon>Bacteria</taxon>
        <taxon>Bacillati</taxon>
        <taxon>Bacillota</taxon>
        <taxon>Bacillota incertae sedis</taxon>
        <taxon>Caldicellulosiruptorales</taxon>
        <taxon>Caldicellulosiruptoraceae</taxon>
        <taxon>Caldicellulosiruptor</taxon>
    </lineage>
</organism>
<feature type="signal peptide" evidence="1">
    <location>
        <begin position="1"/>
        <end position="27"/>
    </location>
</feature>